<evidence type="ECO:0000313" key="3">
    <source>
        <dbReference type="Proteomes" id="UP001303046"/>
    </source>
</evidence>
<accession>A0ABR1CLE5</accession>
<organism evidence="2 3">
    <name type="scientific">Necator americanus</name>
    <name type="common">Human hookworm</name>
    <dbReference type="NCBI Taxonomy" id="51031"/>
    <lineage>
        <taxon>Eukaryota</taxon>
        <taxon>Metazoa</taxon>
        <taxon>Ecdysozoa</taxon>
        <taxon>Nematoda</taxon>
        <taxon>Chromadorea</taxon>
        <taxon>Rhabditida</taxon>
        <taxon>Rhabditina</taxon>
        <taxon>Rhabditomorpha</taxon>
        <taxon>Strongyloidea</taxon>
        <taxon>Ancylostomatidae</taxon>
        <taxon>Bunostominae</taxon>
        <taxon>Necator</taxon>
    </lineage>
</organism>
<proteinExistence type="predicted"/>
<comment type="caution">
    <text evidence="2">The sequence shown here is derived from an EMBL/GenBank/DDBJ whole genome shotgun (WGS) entry which is preliminary data.</text>
</comment>
<feature type="region of interest" description="Disordered" evidence="1">
    <location>
        <begin position="250"/>
        <end position="303"/>
    </location>
</feature>
<keyword evidence="3" id="KW-1185">Reference proteome</keyword>
<name>A0ABR1CLE5_NECAM</name>
<sequence length="303" mass="33495">MHHWLAGTFLPHSANSGTRPVRDDRCVSSGHVVQQRKQPQFIMIHCIALFVFLDILEISGKTSRLRRNSYLRPPYVEEQQTMEIQPTYDWSPQGESFYGPMMSPPVPPPVPPPPTPPMEWQQYGYAYRYHHHHHHHHCETCAPKPPPYTPSGYSSPPRYDYQRPFPDYGRPPYAKDNYKRPLSGYSNPYRGGNYQPSISGYSRPLSVESAHGSHSFGSVRETIPAPPPDPPVPPFPGSQVVDTVGAQNSALQGTFGNSGPAPPAPPSPSQIGNIVTAPTAPGSPPGLPNKLVKPRGMPSMIID</sequence>
<gene>
    <name evidence="2" type="primary">Necator_chrII.g8026</name>
    <name evidence="2" type="ORF">RB195_020232</name>
</gene>
<feature type="compositionally biased region" description="Pro residues" evidence="1">
    <location>
        <begin position="224"/>
        <end position="233"/>
    </location>
</feature>
<dbReference type="EMBL" id="JAVFWL010000002">
    <property type="protein sequence ID" value="KAK6738011.1"/>
    <property type="molecule type" value="Genomic_DNA"/>
</dbReference>
<reference evidence="2 3" key="1">
    <citation type="submission" date="2023-08" db="EMBL/GenBank/DDBJ databases">
        <title>A Necator americanus chromosomal reference genome.</title>
        <authorList>
            <person name="Ilik V."/>
            <person name="Petrzelkova K.J."/>
            <person name="Pardy F."/>
            <person name="Fuh T."/>
            <person name="Niatou-Singa F.S."/>
            <person name="Gouil Q."/>
            <person name="Baker L."/>
            <person name="Ritchie M.E."/>
            <person name="Jex A.R."/>
            <person name="Gazzola D."/>
            <person name="Li H."/>
            <person name="Toshio Fujiwara R."/>
            <person name="Zhan B."/>
            <person name="Aroian R.V."/>
            <person name="Pafco B."/>
            <person name="Schwarz E.M."/>
        </authorList>
    </citation>
    <scope>NUCLEOTIDE SEQUENCE [LARGE SCALE GENOMIC DNA]</scope>
    <source>
        <strain evidence="2 3">Aroian</strain>
        <tissue evidence="2">Whole animal</tissue>
    </source>
</reference>
<evidence type="ECO:0000313" key="2">
    <source>
        <dbReference type="EMBL" id="KAK6738011.1"/>
    </source>
</evidence>
<dbReference type="Proteomes" id="UP001303046">
    <property type="component" value="Unassembled WGS sequence"/>
</dbReference>
<feature type="region of interest" description="Disordered" evidence="1">
    <location>
        <begin position="195"/>
        <end position="233"/>
    </location>
</feature>
<protein>
    <submittedName>
        <fullName evidence="2">Uncharacterized protein</fullName>
    </submittedName>
</protein>
<evidence type="ECO:0000256" key="1">
    <source>
        <dbReference type="SAM" id="MobiDB-lite"/>
    </source>
</evidence>